<reference evidence="8" key="1">
    <citation type="submission" date="2015-04" db="UniProtKB">
        <authorList>
            <consortium name="EnsemblPlants"/>
        </authorList>
    </citation>
    <scope>IDENTIFICATION</scope>
</reference>
<dbReference type="STRING" id="40149.A0A0E0CMV9"/>
<evidence type="ECO:0000259" key="7">
    <source>
        <dbReference type="PROSITE" id="PS50863"/>
    </source>
</evidence>
<dbReference type="PANTHER" id="PTHR31391:SF4">
    <property type="entry name" value="B3 DOMAIN-CONTAINING PROTEIN OS03G0184500"/>
    <property type="match status" value="1"/>
</dbReference>
<dbReference type="GO" id="GO:0003677">
    <property type="term" value="F:DNA binding"/>
    <property type="evidence" value="ECO:0007669"/>
    <property type="project" value="UniProtKB-KW"/>
</dbReference>
<comment type="subcellular location">
    <subcellularLocation>
        <location evidence="1">Nucleus</location>
    </subcellularLocation>
</comment>
<feature type="region of interest" description="Disordered" evidence="6">
    <location>
        <begin position="454"/>
        <end position="477"/>
    </location>
</feature>
<feature type="compositionally biased region" description="Basic and acidic residues" evidence="6">
    <location>
        <begin position="281"/>
        <end position="294"/>
    </location>
</feature>
<evidence type="ECO:0000313" key="9">
    <source>
        <dbReference type="Proteomes" id="UP000008021"/>
    </source>
</evidence>
<protein>
    <recommendedName>
        <fullName evidence="7">TF-B3 domain-containing protein</fullName>
    </recommendedName>
</protein>
<keyword evidence="2" id="KW-0805">Transcription regulation</keyword>
<dbReference type="SMART" id="SM01019">
    <property type="entry name" value="B3"/>
    <property type="match status" value="2"/>
</dbReference>
<evidence type="ECO:0000313" key="8">
    <source>
        <dbReference type="EnsemblPlants" id="OMERI02G22460.1"/>
    </source>
</evidence>
<reference evidence="8" key="2">
    <citation type="submission" date="2018-05" db="EMBL/GenBank/DDBJ databases">
        <title>OmerRS3 (Oryza meridionalis Reference Sequence Version 3).</title>
        <authorList>
            <person name="Zhang J."/>
            <person name="Kudrna D."/>
            <person name="Lee S."/>
            <person name="Talag J."/>
            <person name="Welchert J."/>
            <person name="Wing R.A."/>
        </authorList>
    </citation>
    <scope>NUCLEOTIDE SEQUENCE [LARGE SCALE GENOMIC DNA]</scope>
    <source>
        <strain evidence="8">cv. OR44</strain>
    </source>
</reference>
<feature type="region of interest" description="Disordered" evidence="6">
    <location>
        <begin position="1097"/>
        <end position="1122"/>
    </location>
</feature>
<sequence length="1242" mass="139212">MKKKNRNCSDDMRNGDDEEKKKYSHHDMKKNLRNDANEEKRKSSDDMRDGGDKEKKKKCSRQDMKKNLRNDADEEKRKSSDDMRDGDDEEKKKCSRHDMKKNSRNDADEEKRKRKRKCSDDLKKSVLNDASKEATSHSDWRKNRKAGSDAEQRGKKLLNGDKKAKSRKVPTPFFEKLRKLQMQRMSSQNGEKKMKSDGDSYKKTVPLSVNKGKMEKDGTNKRTLSNTLVAKERKMRPSDSMEMKMKKKKRDASFVQPNERTAQTFSTKNKEKKRKSPSTPLKREQKERVASSDNKKETKKACIVAIGNEKKKCRDGKKKKRKAAFAFFKFVCDEFEELLFIPPAVAPSLKDLIDRHVYLEDSEGKCSKIRLSVVDGSLAFYEGWNSFVSEHCIKWGEFLLFEYTPESTFSVRVFGMDSCERLHFSVKSGGKGAVKKRKERHTLSDDLISHYNGQYQDSEDIHDGPNVSGESPRSKEPKITVDAEIGTRNLVAKSINAASETQDSERVESGIGYGSLGALGDKVRNLSNGECDTRSDSVFCIQEKTRRSEVIIISDEAYSTQVDEDTMKQTAPSEASEIHHVTINTQNDLERVVDGVCCESSVALNNKMGNLILGEPKNKNISPACSTEKTNGSEITPTTGAIPLTQENIDTVKLNTFSCLEEDRSTTRESELAAAIPTTSETHDSDKDLGQKHQMNSVQVNSIIAVDKNPNDSEMNISGNIFRIYEAPAGTRCLEKWKKGIVNSRAALDDIGRVRPEKTQKTGEKLVGNCGAMGESPVDLRIDSDVTDTCLKPILNIPIEELSILDSVSISKCGHSRTEVNHLFNQKGATVQLQTKKEPLKPTSSSGNRKGDKIAVSVNRVFANQSEIQTPQQENGNFTSCVTPVALLPAKAELLDLDDHSLQFCIPSTIQKWLLISILLKQGQNNPSYLLSWNQGIEKEDFYATLYCKYIAVYRKNATPRVKNKDLHFWIAMDLPICNVFSYSVVQWMQFVEFMLMPVRAELPKSLPITCRQKGRYDRNVVILKDPMRRLWPVFYHDKPVFVGFTAGWKPFAAANNLQAGDVCKFVKEMDEDELAFQTYCRRIGVRVVEPPMAAEDTAIDRLRREPESSRSPGAAAASDTRTSHGMGLLACFAHAGGNPGKVGFPGGGSLARSVGAVKCWRNKGGSDGIDRSVPYSACAVCDRDEPMTPSSPSSLQFQLAKPQPLQAQSVLSPWHLPRRSRCTTYAMDRFVTSVATAGPNS</sequence>
<dbReference type="eggNOG" id="ENOG502RXIH">
    <property type="taxonomic scope" value="Eukaryota"/>
</dbReference>
<dbReference type="SUPFAM" id="SSF101936">
    <property type="entry name" value="DNA-binding pseudobarrel domain"/>
    <property type="match status" value="2"/>
</dbReference>
<dbReference type="Proteomes" id="UP000008021">
    <property type="component" value="Chromosome 2"/>
</dbReference>
<evidence type="ECO:0000256" key="3">
    <source>
        <dbReference type="ARBA" id="ARBA00023125"/>
    </source>
</evidence>
<dbReference type="PROSITE" id="PS50863">
    <property type="entry name" value="B3"/>
    <property type="match status" value="2"/>
</dbReference>
<evidence type="ECO:0000256" key="2">
    <source>
        <dbReference type="ARBA" id="ARBA00023015"/>
    </source>
</evidence>
<evidence type="ECO:0000256" key="6">
    <source>
        <dbReference type="SAM" id="MobiDB-lite"/>
    </source>
</evidence>
<proteinExistence type="predicted"/>
<dbReference type="Pfam" id="PF02362">
    <property type="entry name" value="B3"/>
    <property type="match status" value="2"/>
</dbReference>
<organism evidence="8">
    <name type="scientific">Oryza meridionalis</name>
    <dbReference type="NCBI Taxonomy" id="40149"/>
    <lineage>
        <taxon>Eukaryota</taxon>
        <taxon>Viridiplantae</taxon>
        <taxon>Streptophyta</taxon>
        <taxon>Embryophyta</taxon>
        <taxon>Tracheophyta</taxon>
        <taxon>Spermatophyta</taxon>
        <taxon>Magnoliopsida</taxon>
        <taxon>Liliopsida</taxon>
        <taxon>Poales</taxon>
        <taxon>Poaceae</taxon>
        <taxon>BOP clade</taxon>
        <taxon>Oryzoideae</taxon>
        <taxon>Oryzeae</taxon>
        <taxon>Oryzinae</taxon>
        <taxon>Oryza</taxon>
    </lineage>
</organism>
<dbReference type="InterPro" id="IPR015300">
    <property type="entry name" value="DNA-bd_pseudobarrel_sf"/>
</dbReference>
<dbReference type="InterPro" id="IPR003340">
    <property type="entry name" value="B3_DNA-bd"/>
</dbReference>
<feature type="domain" description="TF-B3" evidence="7">
    <location>
        <begin position="1022"/>
        <end position="1083"/>
    </location>
</feature>
<name>A0A0E0CMV9_9ORYZ</name>
<keyword evidence="5" id="KW-0539">Nucleus</keyword>
<feature type="domain" description="TF-B3" evidence="7">
    <location>
        <begin position="324"/>
        <end position="417"/>
    </location>
</feature>
<evidence type="ECO:0000256" key="4">
    <source>
        <dbReference type="ARBA" id="ARBA00023163"/>
    </source>
</evidence>
<feature type="compositionally biased region" description="Basic and acidic residues" evidence="6">
    <location>
        <begin position="230"/>
        <end position="244"/>
    </location>
</feature>
<dbReference type="HOGENOM" id="CLU_007158_0_0_1"/>
<dbReference type="EnsemblPlants" id="OMERI02G22460.1">
    <property type="protein sequence ID" value="OMERI02G22460.1"/>
    <property type="gene ID" value="OMERI02G22460"/>
</dbReference>
<accession>A0A0E0CMV9</accession>
<dbReference type="InterPro" id="IPR044837">
    <property type="entry name" value="REM16-like"/>
</dbReference>
<evidence type="ECO:0000256" key="1">
    <source>
        <dbReference type="ARBA" id="ARBA00004123"/>
    </source>
</evidence>
<evidence type="ECO:0000256" key="5">
    <source>
        <dbReference type="ARBA" id="ARBA00023242"/>
    </source>
</evidence>
<keyword evidence="3" id="KW-0238">DNA-binding</keyword>
<feature type="compositionally biased region" description="Basic and acidic residues" evidence="6">
    <location>
        <begin position="190"/>
        <end position="202"/>
    </location>
</feature>
<dbReference type="Gramene" id="OMERI02G22460.1">
    <property type="protein sequence ID" value="OMERI02G22460.1"/>
    <property type="gene ID" value="OMERI02G22460"/>
</dbReference>
<feature type="region of interest" description="Disordered" evidence="6">
    <location>
        <begin position="1"/>
        <end position="294"/>
    </location>
</feature>
<keyword evidence="4" id="KW-0804">Transcription</keyword>
<feature type="compositionally biased region" description="Basic and acidic residues" evidence="6">
    <location>
        <begin position="118"/>
        <end position="163"/>
    </location>
</feature>
<dbReference type="GO" id="GO:0005634">
    <property type="term" value="C:nucleus"/>
    <property type="evidence" value="ECO:0007669"/>
    <property type="project" value="UniProtKB-SubCell"/>
</dbReference>
<feature type="compositionally biased region" description="Basic and acidic residues" evidence="6">
    <location>
        <begin position="1099"/>
        <end position="1109"/>
    </location>
</feature>
<dbReference type="AlphaFoldDB" id="A0A0E0CMV9"/>
<feature type="compositionally biased region" description="Basic and acidic residues" evidence="6">
    <location>
        <begin position="7"/>
        <end position="111"/>
    </location>
</feature>
<dbReference type="CDD" id="cd10017">
    <property type="entry name" value="B3_DNA"/>
    <property type="match status" value="2"/>
</dbReference>
<feature type="compositionally biased region" description="Polar residues" evidence="6">
    <location>
        <begin position="255"/>
        <end position="267"/>
    </location>
</feature>
<dbReference type="PANTHER" id="PTHR31391">
    <property type="entry name" value="B3 DOMAIN-CONTAINING PROTEIN OS11G0197600-RELATED"/>
    <property type="match status" value="1"/>
</dbReference>
<keyword evidence="9" id="KW-1185">Reference proteome</keyword>
<dbReference type="Gene3D" id="2.40.330.10">
    <property type="entry name" value="DNA-binding pseudobarrel domain"/>
    <property type="match status" value="2"/>
</dbReference>